<evidence type="ECO:0000256" key="3">
    <source>
        <dbReference type="ARBA" id="ARBA00004838"/>
    </source>
</evidence>
<evidence type="ECO:0000256" key="10">
    <source>
        <dbReference type="ARBA" id="ARBA00022741"/>
    </source>
</evidence>
<dbReference type="PANTHER" id="PTHR11406:SF23">
    <property type="entry name" value="PHOSPHOGLYCERATE KINASE 1, CHLOROPLASTIC-RELATED"/>
    <property type="match status" value="1"/>
</dbReference>
<feature type="binding site" evidence="14 16">
    <location>
        <position position="316"/>
    </location>
    <ligand>
        <name>ATP</name>
        <dbReference type="ChEBI" id="CHEBI:30616"/>
    </ligand>
</feature>
<reference evidence="18 19" key="1">
    <citation type="submission" date="2019-04" db="EMBL/GenBank/DDBJ databases">
        <title>Taxonomy of novel Haliea sp. from mangrove soil of West Coast of India.</title>
        <authorList>
            <person name="Verma A."/>
            <person name="Kumar P."/>
            <person name="Krishnamurthi S."/>
        </authorList>
    </citation>
    <scope>NUCLEOTIDE SEQUENCE [LARGE SCALE GENOMIC DNA]</scope>
    <source>
        <strain evidence="18 19">SAOS-164</strain>
    </source>
</reference>
<evidence type="ECO:0000313" key="19">
    <source>
        <dbReference type="Proteomes" id="UP000298050"/>
    </source>
</evidence>
<evidence type="ECO:0000256" key="1">
    <source>
        <dbReference type="ARBA" id="ARBA00000642"/>
    </source>
</evidence>
<dbReference type="GO" id="GO:0006096">
    <property type="term" value="P:glycolytic process"/>
    <property type="evidence" value="ECO:0007669"/>
    <property type="project" value="UniProtKB-UniRule"/>
</dbReference>
<dbReference type="EC" id="2.7.2.3" evidence="6 14"/>
<feature type="binding site" evidence="14">
    <location>
        <position position="38"/>
    </location>
    <ligand>
        <name>substrate</name>
    </ligand>
</feature>
<keyword evidence="12 14" id="KW-0067">ATP-binding</keyword>
<comment type="similarity">
    <text evidence="4 14 17">Belongs to the phosphoglycerate kinase family.</text>
</comment>
<organism evidence="18 19">
    <name type="scientific">Mangrovimicrobium sediminis</name>
    <dbReference type="NCBI Taxonomy" id="2562682"/>
    <lineage>
        <taxon>Bacteria</taxon>
        <taxon>Pseudomonadati</taxon>
        <taxon>Pseudomonadota</taxon>
        <taxon>Gammaproteobacteria</taxon>
        <taxon>Cellvibrionales</taxon>
        <taxon>Halieaceae</taxon>
        <taxon>Mangrovimicrobium</taxon>
    </lineage>
</organism>
<dbReference type="OrthoDB" id="9808460at2"/>
<keyword evidence="9 14" id="KW-0808">Transferase</keyword>
<feature type="binding site" evidence="14 16">
    <location>
        <begin position="342"/>
        <end position="345"/>
    </location>
    <ligand>
        <name>ATP</name>
        <dbReference type="ChEBI" id="CHEBI:30616"/>
    </ligand>
</feature>
<keyword evidence="19" id="KW-1185">Reference proteome</keyword>
<evidence type="ECO:0000256" key="17">
    <source>
        <dbReference type="RuleBase" id="RU000532"/>
    </source>
</evidence>
<feature type="binding site" evidence="14">
    <location>
        <position position="115"/>
    </location>
    <ligand>
        <name>substrate</name>
    </ligand>
</feature>
<dbReference type="FunFam" id="3.40.50.1260:FF:000002">
    <property type="entry name" value="Phosphoglycerate kinase"/>
    <property type="match status" value="1"/>
</dbReference>
<dbReference type="Pfam" id="PF00162">
    <property type="entry name" value="PGK"/>
    <property type="match status" value="1"/>
</dbReference>
<comment type="caution">
    <text evidence="14">Lacks conserved residue(s) required for the propagation of feature annotation.</text>
</comment>
<feature type="binding site" evidence="14 15">
    <location>
        <begin position="61"/>
        <end position="64"/>
    </location>
    <ligand>
        <name>substrate</name>
    </ligand>
</feature>
<comment type="caution">
    <text evidence="18">The sequence shown here is derived from an EMBL/GenBank/DDBJ whole genome shotgun (WGS) entry which is preliminary data.</text>
</comment>
<dbReference type="Gene3D" id="3.40.50.1260">
    <property type="entry name" value="Phosphoglycerate kinase, N-terminal domain"/>
    <property type="match status" value="2"/>
</dbReference>
<feature type="binding site" evidence="15">
    <location>
        <position position="115"/>
    </location>
    <ligand>
        <name>(2R)-3-phosphoglycerate</name>
        <dbReference type="ChEBI" id="CHEBI:58272"/>
    </ligand>
</feature>
<dbReference type="GO" id="GO:0006094">
    <property type="term" value="P:gluconeogenesis"/>
    <property type="evidence" value="ECO:0007669"/>
    <property type="project" value="TreeGrafter"/>
</dbReference>
<evidence type="ECO:0000256" key="9">
    <source>
        <dbReference type="ARBA" id="ARBA00022679"/>
    </source>
</evidence>
<comment type="subcellular location">
    <subcellularLocation>
        <location evidence="2 14">Cytoplasm</location>
    </subcellularLocation>
</comment>
<dbReference type="HAMAP" id="MF_00145">
    <property type="entry name" value="Phosphoglyc_kinase"/>
    <property type="match status" value="1"/>
</dbReference>
<dbReference type="RefSeq" id="WP_135445080.1">
    <property type="nucleotide sequence ID" value="NZ_SRLE01000009.1"/>
</dbReference>
<dbReference type="PANTHER" id="PTHR11406">
    <property type="entry name" value="PHOSPHOGLYCERATE KINASE"/>
    <property type="match status" value="1"/>
</dbReference>
<keyword evidence="8 14" id="KW-0963">Cytoplasm</keyword>
<feature type="binding site" evidence="14">
    <location>
        <position position="148"/>
    </location>
    <ligand>
        <name>substrate</name>
    </ligand>
</feature>
<keyword evidence="11 14" id="KW-0418">Kinase</keyword>
<comment type="pathway">
    <text evidence="3 14">Carbohydrate degradation; glycolysis; pyruvate from D-glyceraldehyde 3-phosphate: step 2/5.</text>
</comment>
<dbReference type="FunFam" id="3.40.50.1260:FF:000001">
    <property type="entry name" value="Phosphoglycerate kinase"/>
    <property type="match status" value="1"/>
</dbReference>
<protein>
    <recommendedName>
        <fullName evidence="7 14">Phosphoglycerate kinase</fullName>
        <ecNumber evidence="6 14">2.7.2.3</ecNumber>
    </recommendedName>
</protein>
<evidence type="ECO:0000256" key="13">
    <source>
        <dbReference type="ARBA" id="ARBA00023152"/>
    </source>
</evidence>
<evidence type="ECO:0000256" key="4">
    <source>
        <dbReference type="ARBA" id="ARBA00008982"/>
    </source>
</evidence>
<comment type="catalytic activity">
    <reaction evidence="1 14 17">
        <text>(2R)-3-phosphoglycerate + ATP = (2R)-3-phospho-glyceroyl phosphate + ADP</text>
        <dbReference type="Rhea" id="RHEA:14801"/>
        <dbReference type="ChEBI" id="CHEBI:30616"/>
        <dbReference type="ChEBI" id="CHEBI:57604"/>
        <dbReference type="ChEBI" id="CHEBI:58272"/>
        <dbReference type="ChEBI" id="CHEBI:456216"/>
        <dbReference type="EC" id="2.7.2.3"/>
    </reaction>
</comment>
<dbReference type="GO" id="GO:0005829">
    <property type="term" value="C:cytosol"/>
    <property type="evidence" value="ECO:0007669"/>
    <property type="project" value="TreeGrafter"/>
</dbReference>
<dbReference type="EMBL" id="SRLE01000009">
    <property type="protein sequence ID" value="TGD72706.1"/>
    <property type="molecule type" value="Genomic_DNA"/>
</dbReference>
<dbReference type="GO" id="GO:0004618">
    <property type="term" value="F:phosphoglycerate kinase activity"/>
    <property type="evidence" value="ECO:0007669"/>
    <property type="project" value="UniProtKB-UniRule"/>
</dbReference>
<evidence type="ECO:0000256" key="12">
    <source>
        <dbReference type="ARBA" id="ARBA00022840"/>
    </source>
</evidence>
<dbReference type="PIRSF" id="PIRSF000724">
    <property type="entry name" value="Pgk"/>
    <property type="match status" value="1"/>
</dbReference>
<feature type="binding site" evidence="15">
    <location>
        <position position="38"/>
    </location>
    <ligand>
        <name>(2R)-3-phosphoglycerate</name>
        <dbReference type="ChEBI" id="CHEBI:58272"/>
    </ligand>
</feature>
<evidence type="ECO:0000256" key="7">
    <source>
        <dbReference type="ARBA" id="ARBA00016471"/>
    </source>
</evidence>
<accession>A0A4Z0LZU1</accession>
<sequence length="389" mass="40431">MALNVKLMRDQALAGKRVLIREDLNVPVKDGKVSSDARIRAALPTIEAARDAGAKVILMSHLGRPTEGEYDAQYSMAPVAEHLSGLLGQKVTLVEDWKLGVELNDGEVALLENVRFNPGEKKDDESLAKAYAGLCEIFVMDAFGTAHRAQASTHGVAKFAPVACAGPLLEGELNALQQALSSPARPMVAIVGGSKVSTKLTVLETLSEKVDQLIVGGGIANTFLAAAGKPVGKSLCEADLVPAAKALMDKTSIPLPPDVVTGKEFSETAAAETKSADAVQDDDMIFDIGPQAAAQIAEILKQAGTILWNGPVGVFEFDQFGGGTKALSLAIADSPAFSLAGGGDTLAAIDKYGIADKVSYISTGGGAFLEYVEGKVLPAVAMLESRAAD</sequence>
<keyword evidence="13 14" id="KW-0324">Glycolysis</keyword>
<dbReference type="SUPFAM" id="SSF53748">
    <property type="entry name" value="Phosphoglycerate kinase"/>
    <property type="match status" value="1"/>
</dbReference>
<evidence type="ECO:0000256" key="5">
    <source>
        <dbReference type="ARBA" id="ARBA00011245"/>
    </source>
</evidence>
<proteinExistence type="inferred from homology"/>
<dbReference type="GO" id="GO:0043531">
    <property type="term" value="F:ADP binding"/>
    <property type="evidence" value="ECO:0007669"/>
    <property type="project" value="TreeGrafter"/>
</dbReference>
<dbReference type="GO" id="GO:0005524">
    <property type="term" value="F:ATP binding"/>
    <property type="evidence" value="ECO:0007669"/>
    <property type="project" value="UniProtKB-KW"/>
</dbReference>
<dbReference type="UniPathway" id="UPA00109">
    <property type="reaction ID" value="UER00185"/>
</dbReference>
<dbReference type="PROSITE" id="PS00111">
    <property type="entry name" value="PGLYCERATE_KINASE"/>
    <property type="match status" value="1"/>
</dbReference>
<dbReference type="InterPro" id="IPR036043">
    <property type="entry name" value="Phosphoglycerate_kinase_sf"/>
</dbReference>
<evidence type="ECO:0000256" key="15">
    <source>
        <dbReference type="PIRSR" id="PIRSR000724-1"/>
    </source>
</evidence>
<dbReference type="Proteomes" id="UP000298050">
    <property type="component" value="Unassembled WGS sequence"/>
</dbReference>
<feature type="binding site" evidence="15">
    <location>
        <position position="148"/>
    </location>
    <ligand>
        <name>(2R)-3-phosphoglycerate</name>
        <dbReference type="ChEBI" id="CHEBI:58272"/>
    </ligand>
</feature>
<dbReference type="InterPro" id="IPR015911">
    <property type="entry name" value="Phosphoglycerate_kinase_CS"/>
</dbReference>
<name>A0A4Z0LZU1_9GAMM</name>
<feature type="binding site" evidence="14 15">
    <location>
        <begin position="23"/>
        <end position="25"/>
    </location>
    <ligand>
        <name>substrate</name>
    </ligand>
</feature>
<dbReference type="InterPro" id="IPR015824">
    <property type="entry name" value="Phosphoglycerate_kinase_N"/>
</dbReference>
<evidence type="ECO:0000256" key="6">
    <source>
        <dbReference type="ARBA" id="ARBA00013061"/>
    </source>
</evidence>
<evidence type="ECO:0000256" key="16">
    <source>
        <dbReference type="PIRSR" id="PIRSR000724-2"/>
    </source>
</evidence>
<dbReference type="InterPro" id="IPR001576">
    <property type="entry name" value="Phosphoglycerate_kinase"/>
</dbReference>
<evidence type="ECO:0000313" key="18">
    <source>
        <dbReference type="EMBL" id="TGD72706.1"/>
    </source>
</evidence>
<evidence type="ECO:0000256" key="8">
    <source>
        <dbReference type="ARBA" id="ARBA00022490"/>
    </source>
</evidence>
<gene>
    <name evidence="14" type="primary">pgk</name>
    <name evidence="18" type="ORF">E4634_14405</name>
</gene>
<feature type="binding site" evidence="14 16">
    <location>
        <position position="199"/>
    </location>
    <ligand>
        <name>ATP</name>
        <dbReference type="ChEBI" id="CHEBI:30616"/>
    </ligand>
</feature>
<dbReference type="PRINTS" id="PR00477">
    <property type="entry name" value="PHGLYCKINASE"/>
</dbReference>
<keyword evidence="10 14" id="KW-0547">Nucleotide-binding</keyword>
<evidence type="ECO:0000256" key="14">
    <source>
        <dbReference type="HAMAP-Rule" id="MF_00145"/>
    </source>
</evidence>
<dbReference type="AlphaFoldDB" id="A0A4Z0LZU1"/>
<comment type="subunit">
    <text evidence="5 14">Monomer.</text>
</comment>
<evidence type="ECO:0000256" key="2">
    <source>
        <dbReference type="ARBA" id="ARBA00004496"/>
    </source>
</evidence>
<evidence type="ECO:0000256" key="11">
    <source>
        <dbReference type="ARBA" id="ARBA00022777"/>
    </source>
</evidence>